<gene>
    <name evidence="3" type="ORF">CTI12_AA179840</name>
</gene>
<dbReference type="InterPro" id="IPR050783">
    <property type="entry name" value="Oxylipin_biosynth_metab"/>
</dbReference>
<dbReference type="SUPFAM" id="SSF53901">
    <property type="entry name" value="Thiolase-like"/>
    <property type="match status" value="1"/>
</dbReference>
<dbReference type="Pfam" id="PF02803">
    <property type="entry name" value="Thiolase_C"/>
    <property type="match status" value="1"/>
</dbReference>
<dbReference type="PANTHER" id="PTHR11903">
    <property type="entry name" value="PROSTAGLANDIN G/H SYNTHASE"/>
    <property type="match status" value="1"/>
</dbReference>
<dbReference type="OrthoDB" id="823504at2759"/>
<feature type="region of interest" description="Disordered" evidence="1">
    <location>
        <begin position="209"/>
        <end position="240"/>
    </location>
</feature>
<evidence type="ECO:0000256" key="1">
    <source>
        <dbReference type="SAM" id="MobiDB-lite"/>
    </source>
</evidence>
<evidence type="ECO:0000313" key="3">
    <source>
        <dbReference type="EMBL" id="PWA82084.1"/>
    </source>
</evidence>
<organism evidence="3 4">
    <name type="scientific">Artemisia annua</name>
    <name type="common">Sweet wormwood</name>
    <dbReference type="NCBI Taxonomy" id="35608"/>
    <lineage>
        <taxon>Eukaryota</taxon>
        <taxon>Viridiplantae</taxon>
        <taxon>Streptophyta</taxon>
        <taxon>Embryophyta</taxon>
        <taxon>Tracheophyta</taxon>
        <taxon>Spermatophyta</taxon>
        <taxon>Magnoliopsida</taxon>
        <taxon>eudicotyledons</taxon>
        <taxon>Gunneridae</taxon>
        <taxon>Pentapetalae</taxon>
        <taxon>asterids</taxon>
        <taxon>campanulids</taxon>
        <taxon>Asterales</taxon>
        <taxon>Asteraceae</taxon>
        <taxon>Asteroideae</taxon>
        <taxon>Anthemideae</taxon>
        <taxon>Artemisiinae</taxon>
        <taxon>Artemisia</taxon>
    </lineage>
</organism>
<name>A0A2U1P8L3_ARTAN</name>
<feature type="compositionally biased region" description="Polar residues" evidence="1">
    <location>
        <begin position="215"/>
        <end position="233"/>
    </location>
</feature>
<dbReference type="InterPro" id="IPR016039">
    <property type="entry name" value="Thiolase-like"/>
</dbReference>
<accession>A0A2U1P8L3</accession>
<dbReference type="EMBL" id="PKPP01001512">
    <property type="protein sequence ID" value="PWA82084.1"/>
    <property type="molecule type" value="Genomic_DNA"/>
</dbReference>
<dbReference type="AlphaFoldDB" id="A0A2U1P8L3"/>
<dbReference type="Gene3D" id="3.40.47.10">
    <property type="match status" value="1"/>
</dbReference>
<dbReference type="InterPro" id="IPR020617">
    <property type="entry name" value="Thiolase_C"/>
</dbReference>
<dbReference type="GO" id="GO:0016702">
    <property type="term" value="F:oxidoreductase activity, acting on single donors with incorporation of molecular oxygen, incorporation of two atoms of oxygen"/>
    <property type="evidence" value="ECO:0007669"/>
    <property type="project" value="TreeGrafter"/>
</dbReference>
<comment type="caution">
    <text evidence="3">The sequence shown here is derived from an EMBL/GenBank/DDBJ whole genome shotgun (WGS) entry which is preliminary data.</text>
</comment>
<keyword evidence="4" id="KW-1185">Reference proteome</keyword>
<dbReference type="Proteomes" id="UP000245207">
    <property type="component" value="Unassembled WGS sequence"/>
</dbReference>
<evidence type="ECO:0000259" key="2">
    <source>
        <dbReference type="Pfam" id="PF02803"/>
    </source>
</evidence>
<proteinExistence type="predicted"/>
<protein>
    <recommendedName>
        <fullName evidence="2">Thiolase C-terminal domain-containing protein</fullName>
    </recommendedName>
</protein>
<reference evidence="3 4" key="1">
    <citation type="journal article" date="2018" name="Mol. Plant">
        <title>The genome of Artemisia annua provides insight into the evolution of Asteraceae family and artemisinin biosynthesis.</title>
        <authorList>
            <person name="Shen Q."/>
            <person name="Zhang L."/>
            <person name="Liao Z."/>
            <person name="Wang S."/>
            <person name="Yan T."/>
            <person name="Shi P."/>
            <person name="Liu M."/>
            <person name="Fu X."/>
            <person name="Pan Q."/>
            <person name="Wang Y."/>
            <person name="Lv Z."/>
            <person name="Lu X."/>
            <person name="Zhang F."/>
            <person name="Jiang W."/>
            <person name="Ma Y."/>
            <person name="Chen M."/>
            <person name="Hao X."/>
            <person name="Li L."/>
            <person name="Tang Y."/>
            <person name="Lv G."/>
            <person name="Zhou Y."/>
            <person name="Sun X."/>
            <person name="Brodelius P.E."/>
            <person name="Rose J.K.C."/>
            <person name="Tang K."/>
        </authorList>
    </citation>
    <scope>NUCLEOTIDE SEQUENCE [LARGE SCALE GENOMIC DNA]</scope>
    <source>
        <strain evidence="4">cv. Huhao1</strain>
        <tissue evidence="3">Leaf</tissue>
    </source>
</reference>
<sequence length="367" mass="41064">MATVDSAVVENEGITKSLLETEDWLYEDSDEQKLKDLKKLINTCMEVEQYLSGQSPKNFDQISWSNLIKKTMRIFNRMRVGVDQYLALANKSLKVAKQIAMKNLIGWRGEKELSEIGFTRQMVLVGHQASGALELWNYPLWLRDIVPQNVDISDRPDHVDLPSHERCINHAKSAASDVDASQKMKKIEDMVNEIEQSCLDIIGHDYQDEDEIPNPLSQRNKRNVSSSTDNPFDTSRKKPLPKSNHLHIMGRYLLLVLFTLPSTCAVVAPVLAPELFTTTPTLAIPKAISRAGLDDSQIDFYEINKAFAVALAHMGDQLPGLTKMWTHLECQSGGQVTGCINHAKSAASDVDASQVIFLKLSELVKST</sequence>
<dbReference type="GO" id="GO:0016747">
    <property type="term" value="F:acyltransferase activity, transferring groups other than amino-acyl groups"/>
    <property type="evidence" value="ECO:0007669"/>
    <property type="project" value="InterPro"/>
</dbReference>
<feature type="domain" description="Thiolase C-terminal" evidence="2">
    <location>
        <begin position="271"/>
        <end position="311"/>
    </location>
</feature>
<evidence type="ECO:0000313" key="4">
    <source>
        <dbReference type="Proteomes" id="UP000245207"/>
    </source>
</evidence>
<dbReference type="STRING" id="35608.A0A2U1P8L3"/>
<dbReference type="PANTHER" id="PTHR11903:SF11">
    <property type="entry name" value="ALPHA-DIOXYGENASE 1"/>
    <property type="match status" value="1"/>
</dbReference>